<dbReference type="Proteomes" id="UP001152798">
    <property type="component" value="Chromosome 3"/>
</dbReference>
<protein>
    <submittedName>
        <fullName evidence="2">Uncharacterized protein</fullName>
    </submittedName>
</protein>
<reference evidence="2" key="1">
    <citation type="submission" date="2022-01" db="EMBL/GenBank/DDBJ databases">
        <authorList>
            <person name="King R."/>
        </authorList>
    </citation>
    <scope>NUCLEOTIDE SEQUENCE</scope>
</reference>
<keyword evidence="3" id="KW-1185">Reference proteome</keyword>
<evidence type="ECO:0000313" key="3">
    <source>
        <dbReference type="Proteomes" id="UP001152798"/>
    </source>
</evidence>
<dbReference type="AlphaFoldDB" id="A0A9P0H917"/>
<evidence type="ECO:0000313" key="2">
    <source>
        <dbReference type="EMBL" id="CAH1397562.1"/>
    </source>
</evidence>
<accession>A0A9P0H917</accession>
<feature type="region of interest" description="Disordered" evidence="1">
    <location>
        <begin position="26"/>
        <end position="51"/>
    </location>
</feature>
<sequence>MVAEHIMVYRNGNYIRDALNGYFSNQKGSDKEGKDSSSFTGAGDSGKNEANIFTESNSNKKLMMIEPKTIVPGFFKRLFATTKKKDNSYEIEQNRSCDSAINTFNSLLEEENSLEALVGKAFSLNTVVTIQSIEDDGKPNLILSGSIPFKLTTKDGIVNKKVRVKGKLYSPRRGEENTTGADDKSYSSTQSLIRKKVNEQFKHDASTIEKVKWLTSHIFTQEEYKEIRNLPEVKTVRNKWLEKKDGHERIKHVTDIDERLSSSNIIELGQLKCDQSSVLANEDKKPKVPVSSITIKRSKSRVIRFTDGSDFKEKVGRNVITLTAPEGVLYMAEDMREESCCAFGRERRTIDVNCEDNMFTRRCFQMAKEEDVYALSRSLNDPKRSENGRNKKIDREVKDLDNNIYYPPGNYSHILADRYNPLTWIYQNFDKTKRFVQEFNC</sequence>
<dbReference type="EMBL" id="OV725079">
    <property type="protein sequence ID" value="CAH1397562.1"/>
    <property type="molecule type" value="Genomic_DNA"/>
</dbReference>
<dbReference type="OrthoDB" id="6625988at2759"/>
<name>A0A9P0H917_NEZVI</name>
<organism evidence="2 3">
    <name type="scientific">Nezara viridula</name>
    <name type="common">Southern green stink bug</name>
    <name type="synonym">Cimex viridulus</name>
    <dbReference type="NCBI Taxonomy" id="85310"/>
    <lineage>
        <taxon>Eukaryota</taxon>
        <taxon>Metazoa</taxon>
        <taxon>Ecdysozoa</taxon>
        <taxon>Arthropoda</taxon>
        <taxon>Hexapoda</taxon>
        <taxon>Insecta</taxon>
        <taxon>Pterygota</taxon>
        <taxon>Neoptera</taxon>
        <taxon>Paraneoptera</taxon>
        <taxon>Hemiptera</taxon>
        <taxon>Heteroptera</taxon>
        <taxon>Panheteroptera</taxon>
        <taxon>Pentatomomorpha</taxon>
        <taxon>Pentatomoidea</taxon>
        <taxon>Pentatomidae</taxon>
        <taxon>Pentatominae</taxon>
        <taxon>Nezara</taxon>
    </lineage>
</organism>
<evidence type="ECO:0000256" key="1">
    <source>
        <dbReference type="SAM" id="MobiDB-lite"/>
    </source>
</evidence>
<proteinExistence type="predicted"/>
<gene>
    <name evidence="2" type="ORF">NEZAVI_LOCUS7362</name>
</gene>